<evidence type="ECO:0000313" key="3">
    <source>
        <dbReference type="EMBL" id="VDD95540.1"/>
    </source>
</evidence>
<reference evidence="5" key="1">
    <citation type="submission" date="2017-02" db="UniProtKB">
        <authorList>
            <consortium name="WormBaseParasite"/>
        </authorList>
    </citation>
    <scope>IDENTIFICATION</scope>
</reference>
<proteinExistence type="predicted"/>
<protein>
    <submittedName>
        <fullName evidence="5">Zgc:</fullName>
    </submittedName>
</protein>
<accession>A0A0N4VJE5</accession>
<dbReference type="GO" id="GO:0051087">
    <property type="term" value="F:protein-folding chaperone binding"/>
    <property type="evidence" value="ECO:0007669"/>
    <property type="project" value="InterPro"/>
</dbReference>
<dbReference type="GO" id="GO:0000774">
    <property type="term" value="F:adenyl-nucleotide exchange factor activity"/>
    <property type="evidence" value="ECO:0007669"/>
    <property type="project" value="InterPro"/>
</dbReference>
<name>A0A0N4VJE5_ENTVE</name>
<dbReference type="PANTHER" id="PTHR12334">
    <property type="entry name" value="BAG FAMILY MOLECULAR CHAPERONE REGULATOR 2"/>
    <property type="match status" value="1"/>
</dbReference>
<dbReference type="EMBL" id="UXUI01010707">
    <property type="protein sequence ID" value="VDD95540.1"/>
    <property type="molecule type" value="Genomic_DNA"/>
</dbReference>
<evidence type="ECO:0000256" key="1">
    <source>
        <dbReference type="SAM" id="Coils"/>
    </source>
</evidence>
<dbReference type="WBParaSite" id="EVEC_0001096601-mRNA-1">
    <property type="protein sequence ID" value="EVEC_0001096601-mRNA-1"/>
    <property type="gene ID" value="EVEC_0001096601"/>
</dbReference>
<dbReference type="PANTHER" id="PTHR12334:SF6">
    <property type="entry name" value="BAG FAMILY MOLECULAR CHAPERONE REGULATOR 2"/>
    <property type="match status" value="1"/>
</dbReference>
<dbReference type="AlphaFoldDB" id="A0A0N4VJE5"/>
<evidence type="ECO:0000313" key="4">
    <source>
        <dbReference type="Proteomes" id="UP000274131"/>
    </source>
</evidence>
<keyword evidence="1" id="KW-0175">Coiled coil</keyword>
<feature type="coiled-coil region" evidence="1">
    <location>
        <begin position="31"/>
        <end position="73"/>
    </location>
</feature>
<sequence length="192" mass="21707">MASGNSSRVVPVQLLRKTSIEDLNEQMIGMLDEVERRVEQLSYLLNAIFRESAGQLEQEKESLLDMLSNVNLNAELLRLGQGDRDDINATTNRLLNRCRAVEVVVNTPRNVEQTKALNNVNSLIETAVSKMKEDLNNSKEVLQTVQRYLNACSPDQPDGPIDQRFQTQASHRMHGGRPKENKKKIGTFNHSH</sequence>
<keyword evidence="4" id="KW-1185">Reference proteome</keyword>
<evidence type="ECO:0000313" key="5">
    <source>
        <dbReference type="WBParaSite" id="EVEC_0001096601-mRNA-1"/>
    </source>
</evidence>
<dbReference type="STRING" id="51028.A0A0N4VJE5"/>
<dbReference type="InterPro" id="IPR037689">
    <property type="entry name" value="BAG2"/>
</dbReference>
<dbReference type="Gene3D" id="1.20.58.890">
    <property type="match status" value="1"/>
</dbReference>
<feature type="compositionally biased region" description="Basic residues" evidence="2">
    <location>
        <begin position="171"/>
        <end position="192"/>
    </location>
</feature>
<gene>
    <name evidence="3" type="ORF">EVEC_LOCUS10291</name>
</gene>
<organism evidence="5">
    <name type="scientific">Enterobius vermicularis</name>
    <name type="common">Human pinworm</name>
    <dbReference type="NCBI Taxonomy" id="51028"/>
    <lineage>
        <taxon>Eukaryota</taxon>
        <taxon>Metazoa</taxon>
        <taxon>Ecdysozoa</taxon>
        <taxon>Nematoda</taxon>
        <taxon>Chromadorea</taxon>
        <taxon>Rhabditida</taxon>
        <taxon>Spirurina</taxon>
        <taxon>Oxyuridomorpha</taxon>
        <taxon>Oxyuroidea</taxon>
        <taxon>Oxyuridae</taxon>
        <taxon>Enterobius</taxon>
    </lineage>
</organism>
<feature type="region of interest" description="Disordered" evidence="2">
    <location>
        <begin position="168"/>
        <end position="192"/>
    </location>
</feature>
<dbReference type="OrthoDB" id="6284251at2759"/>
<reference evidence="3 4" key="2">
    <citation type="submission" date="2018-10" db="EMBL/GenBank/DDBJ databases">
        <authorList>
            <consortium name="Pathogen Informatics"/>
        </authorList>
    </citation>
    <scope>NUCLEOTIDE SEQUENCE [LARGE SCALE GENOMIC DNA]</scope>
</reference>
<evidence type="ECO:0000256" key="2">
    <source>
        <dbReference type="SAM" id="MobiDB-lite"/>
    </source>
</evidence>
<dbReference type="Proteomes" id="UP000274131">
    <property type="component" value="Unassembled WGS sequence"/>
</dbReference>
<dbReference type="GO" id="GO:0050821">
    <property type="term" value="P:protein stabilization"/>
    <property type="evidence" value="ECO:0007669"/>
    <property type="project" value="TreeGrafter"/>
</dbReference>